<dbReference type="InterPro" id="IPR045079">
    <property type="entry name" value="Oxoprolinase-like"/>
</dbReference>
<gene>
    <name evidence="2" type="ORF">IAI60_16385</name>
</gene>
<name>A0ABS3KFE2_9PROT</name>
<sequence length="591" mass="63787">MNDVLQTRLCDPVTLEIVRGAIRAAQAEMEALIERTAMSAFIREKKDFYTALFDADGVMAVGSNVPVFGDICGAVFRDFPPEDMKPGDLYWYNDCYGSHGAVSHSNDHVFLAPVFHEGHRVAFVMGWAHFADIGGLRPGSISPDATDIFQEGIIIPPTKLIAAGEINTAALNIFYRNSRFPRAAQGDTRALMASVELGVARMAEIAGRFSVDVLADALRQLFERTRETVRERLRATFPVGTHRFTDRIDGDGHGSGTLRIRFSLTRTEDDRFILDARETDDQSKGPVNFLMNPDVPGMALGLYFLGGEATQVVNAGGPRALDEVRLREGSLVQPRFPAALGMRGLTMMRVLAALNGLVSVAGGEAPAAHAAYVIMLLRGTAGGKPFLMSDGIGVGYGARGFADGIDAVYFVAQENYPVEFLELEYPIRLNEYGMHRDSGGPGRWRGGCGIVREYEVRAEEAVMAIRIDGVENPPWGAGGGMSGRPGRVVVNPGTPQERVLRPLSDGNRLVKGDVLRIETGGGGGRGHPYDRPPETVLADVLGGMVSVAAAARDYGVVVANGAVDLASTEALRAERPQTKEFHRGSYAHVLD</sequence>
<dbReference type="PANTHER" id="PTHR11365">
    <property type="entry name" value="5-OXOPROLINASE RELATED"/>
    <property type="match status" value="1"/>
</dbReference>
<protein>
    <submittedName>
        <fullName evidence="2">Hydantoinase B/oxoprolinase family protein</fullName>
    </submittedName>
</protein>
<comment type="caution">
    <text evidence="2">The sequence shown here is derived from an EMBL/GenBank/DDBJ whole genome shotgun (WGS) entry which is preliminary data.</text>
</comment>
<reference evidence="2 3" key="1">
    <citation type="submission" date="2020-09" db="EMBL/GenBank/DDBJ databases">
        <title>Roseomonas.</title>
        <authorList>
            <person name="Zhu W."/>
        </authorList>
    </citation>
    <scope>NUCLEOTIDE SEQUENCE [LARGE SCALE GENOMIC DNA]</scope>
    <source>
        <strain evidence="2 3">1311</strain>
    </source>
</reference>
<proteinExistence type="predicted"/>
<accession>A0ABS3KFE2</accession>
<evidence type="ECO:0000259" key="1">
    <source>
        <dbReference type="Pfam" id="PF02538"/>
    </source>
</evidence>
<dbReference type="Pfam" id="PF02538">
    <property type="entry name" value="Hydantoinase_B"/>
    <property type="match status" value="1"/>
</dbReference>
<organism evidence="2 3">
    <name type="scientific">Roseomonas marmotae</name>
    <dbReference type="NCBI Taxonomy" id="2768161"/>
    <lineage>
        <taxon>Bacteria</taxon>
        <taxon>Pseudomonadati</taxon>
        <taxon>Pseudomonadota</taxon>
        <taxon>Alphaproteobacteria</taxon>
        <taxon>Acetobacterales</taxon>
        <taxon>Roseomonadaceae</taxon>
        <taxon>Roseomonas</taxon>
    </lineage>
</organism>
<dbReference type="Proteomes" id="UP001518990">
    <property type="component" value="Unassembled WGS sequence"/>
</dbReference>
<evidence type="ECO:0000313" key="3">
    <source>
        <dbReference type="Proteomes" id="UP001518990"/>
    </source>
</evidence>
<keyword evidence="3" id="KW-1185">Reference proteome</keyword>
<dbReference type="RefSeq" id="WP_207448956.1">
    <property type="nucleotide sequence ID" value="NZ_CP061095.1"/>
</dbReference>
<dbReference type="InterPro" id="IPR003692">
    <property type="entry name" value="Hydantoinase_B"/>
</dbReference>
<dbReference type="EMBL" id="JACTNF010000018">
    <property type="protein sequence ID" value="MBO1076195.1"/>
    <property type="molecule type" value="Genomic_DNA"/>
</dbReference>
<dbReference type="PANTHER" id="PTHR11365:SF23">
    <property type="entry name" value="HYPOTHETICAL 5-OXOPROLINASE (EUROFUNG)-RELATED"/>
    <property type="match status" value="1"/>
</dbReference>
<feature type="domain" description="Hydantoinase B/oxoprolinase" evidence="1">
    <location>
        <begin position="11"/>
        <end position="528"/>
    </location>
</feature>
<evidence type="ECO:0000313" key="2">
    <source>
        <dbReference type="EMBL" id="MBO1076195.1"/>
    </source>
</evidence>